<accession>A0A9N9M8Z0</accession>
<feature type="transmembrane region" description="Helical" evidence="14">
    <location>
        <begin position="419"/>
        <end position="438"/>
    </location>
</feature>
<comment type="subcellular location">
    <subcellularLocation>
        <location evidence="1">Endoplasmic reticulum membrane</location>
        <topology evidence="1">Multi-pass membrane protein</topology>
    </subcellularLocation>
</comment>
<dbReference type="Pfam" id="PF04922">
    <property type="entry name" value="DIE2_ALG10"/>
    <property type="match status" value="1"/>
</dbReference>
<evidence type="ECO:0000256" key="5">
    <source>
        <dbReference type="ARBA" id="ARBA00018512"/>
    </source>
</evidence>
<comment type="similarity">
    <text evidence="3 14">Belongs to the ALG10 glucosyltransferase family.</text>
</comment>
<comment type="function">
    <text evidence="12">Dol-P-Glc:Glc(2)Man(9)GlcNAc(2)-PP-Dol alpha-1,2-glucosyltransferase that operates in the biosynthetic pathway of dolichol-linked oligosaccharides, the glycan precursors employed in protein asparagine (N)-glycosylation. The assembly of dolichol-linked oligosaccharides begins on the cytosolic side of the endoplasmic reticulum membrane and finishes in its lumen. The sequential addition of sugars to dolichol pyrophosphate produces dolichol-linked oligosaccharides containing fourteen sugars, including two GlcNAcs, nine mannoses and three glucoses. Once assembled, the oligosaccharide is transferred from the lipid to nascent proteins by oligosaccharyltransferases. In the lumen of the endoplasmic reticulum, adds the third and last glucose residue from dolichyl phosphate glucose (Dol-P-Glc) onto the lipid-linked oligosaccharide intermediate Glc(2)Man(9)GlcNAc(2)-PP-Dol to produce Glc(3)Man(9)GlcNAc(2)-PP-Dol.</text>
</comment>
<evidence type="ECO:0000256" key="7">
    <source>
        <dbReference type="ARBA" id="ARBA00022679"/>
    </source>
</evidence>
<evidence type="ECO:0000256" key="10">
    <source>
        <dbReference type="ARBA" id="ARBA00022989"/>
    </source>
</evidence>
<gene>
    <name evidence="15" type="ORF">CEUTPL_LOCUS548</name>
</gene>
<evidence type="ECO:0000256" key="14">
    <source>
        <dbReference type="PIRNR" id="PIRNR028810"/>
    </source>
</evidence>
<proteinExistence type="inferred from homology"/>
<dbReference type="GO" id="GO:0006488">
    <property type="term" value="P:dolichol-linked oligosaccharide biosynthetic process"/>
    <property type="evidence" value="ECO:0007669"/>
    <property type="project" value="UniProtKB-UniRule"/>
</dbReference>
<feature type="transmembrane region" description="Helical" evidence="14">
    <location>
        <begin position="376"/>
        <end position="399"/>
    </location>
</feature>
<feature type="transmembrane region" description="Helical" evidence="14">
    <location>
        <begin position="6"/>
        <end position="23"/>
    </location>
</feature>
<comment type="pathway">
    <text evidence="2">Protein modification; protein glycosylation.</text>
</comment>
<dbReference type="AlphaFoldDB" id="A0A9N9M8Z0"/>
<keyword evidence="7" id="KW-0808">Transferase</keyword>
<comment type="catalytic activity">
    <reaction evidence="13">
        <text>an alpha-D-Glc-(1-&gt;3)-alpha-D-Glc-(1-&gt;3)-alpha-D-Man-(1-&gt;2)-alpha-D-Man-(1-&gt;2)-alpha-D-Man-(1-&gt;3)-[alpha-D-Man-(1-&gt;2)-alpha-D-Man-(1-&gt;3)-[alpha-D-Man-(1-&gt;2)-alpha-D-Man-(1-&gt;6)]-alpha-D-Man-(1-&gt;6)]-beta-D-Man-(1-&gt;4)-beta-D-GlcNAc-(1-&gt;4)-alpha-D-GlcNAc-diphospho-di-trans,poly-cis-dolichol + a di-trans,poly-cis-dolichyl beta-D-glucosyl phosphate = a alpha-D-Glc-(1-&gt;2)-alpha-D-Glc-(1-&gt;3)-alpha-D-Glc-(1-&gt;3)-alpha-D-Man-(1-&gt;2)-alpha-D-Man-(1-&gt;2)-alpha-D-Man-(1-&gt;3)-[alpha-D-Man-(1-&gt;2)-alpha-D-Man-(1-&gt;3)-[alpha-D-Man-(1-&gt;2)-alpha-D-Man-(1-&gt;6)]-alpha-D-Man-(1-&gt;6)]-beta-D-Man-(1-&gt;4)-beta-D-GlcNAc-(1-&gt;4)-alpha-D-GlcNAc-diphospho-di-trans,poly-cis-dolichol + a di-trans,poly-cis-dolichyl phosphate + H(+)</text>
        <dbReference type="Rhea" id="RHEA:29543"/>
        <dbReference type="Rhea" id="RHEA-COMP:19498"/>
        <dbReference type="Rhea" id="RHEA-COMP:19502"/>
        <dbReference type="Rhea" id="RHEA-COMP:19512"/>
        <dbReference type="Rhea" id="RHEA-COMP:19522"/>
        <dbReference type="ChEBI" id="CHEBI:15378"/>
        <dbReference type="ChEBI" id="CHEBI:57525"/>
        <dbReference type="ChEBI" id="CHEBI:57683"/>
        <dbReference type="ChEBI" id="CHEBI:132522"/>
        <dbReference type="ChEBI" id="CHEBI:132523"/>
        <dbReference type="EC" id="2.4.1.256"/>
    </reaction>
    <physiologicalReaction direction="left-to-right" evidence="13">
        <dbReference type="Rhea" id="RHEA:29544"/>
    </physiologicalReaction>
</comment>
<protein>
    <recommendedName>
        <fullName evidence="5 14">Dol-P-Glc:Glc(2)Man(9)GlcNAc(2)-PP-Dol alpha-1,2-glucosyltransferase</fullName>
        <ecNumber evidence="4 14">2.4.1.256</ecNumber>
    </recommendedName>
</protein>
<dbReference type="EC" id="2.4.1.256" evidence="4 14"/>
<evidence type="ECO:0000256" key="6">
    <source>
        <dbReference type="ARBA" id="ARBA00022676"/>
    </source>
</evidence>
<dbReference type="PANTHER" id="PTHR12989">
    <property type="entry name" value="ALPHA-1,2-GLUCOSYLTRANSFERASE ALG10"/>
    <property type="match status" value="1"/>
</dbReference>
<dbReference type="GO" id="GO:0106073">
    <property type="term" value="F:dolichyl pyrophosphate Glc2Man9GlcNAc2 alpha-1,2-glucosyltransferase activity"/>
    <property type="evidence" value="ECO:0007669"/>
    <property type="project" value="UniProtKB-UniRule"/>
</dbReference>
<feature type="transmembrane region" description="Helical" evidence="14">
    <location>
        <begin position="231"/>
        <end position="251"/>
    </location>
</feature>
<reference evidence="15" key="1">
    <citation type="submission" date="2022-01" db="EMBL/GenBank/DDBJ databases">
        <authorList>
            <person name="King R."/>
        </authorList>
    </citation>
    <scope>NUCLEOTIDE SEQUENCE</scope>
</reference>
<keyword evidence="11 14" id="KW-0472">Membrane</keyword>
<evidence type="ECO:0000256" key="2">
    <source>
        <dbReference type="ARBA" id="ARBA00004922"/>
    </source>
</evidence>
<evidence type="ECO:0000256" key="1">
    <source>
        <dbReference type="ARBA" id="ARBA00004477"/>
    </source>
</evidence>
<keyword evidence="6 14" id="KW-0328">Glycosyltransferase</keyword>
<organism evidence="15 16">
    <name type="scientific">Ceutorhynchus assimilis</name>
    <name type="common">cabbage seed weevil</name>
    <dbReference type="NCBI Taxonomy" id="467358"/>
    <lineage>
        <taxon>Eukaryota</taxon>
        <taxon>Metazoa</taxon>
        <taxon>Ecdysozoa</taxon>
        <taxon>Arthropoda</taxon>
        <taxon>Hexapoda</taxon>
        <taxon>Insecta</taxon>
        <taxon>Pterygota</taxon>
        <taxon>Neoptera</taxon>
        <taxon>Endopterygota</taxon>
        <taxon>Coleoptera</taxon>
        <taxon>Polyphaga</taxon>
        <taxon>Cucujiformia</taxon>
        <taxon>Curculionidae</taxon>
        <taxon>Ceutorhynchinae</taxon>
        <taxon>Ceutorhynchus</taxon>
    </lineage>
</organism>
<name>A0A9N9M8Z0_9CUCU</name>
<evidence type="ECO:0000256" key="12">
    <source>
        <dbReference type="ARBA" id="ARBA00044727"/>
    </source>
</evidence>
<feature type="transmembrane region" description="Helical" evidence="14">
    <location>
        <begin position="81"/>
        <end position="101"/>
    </location>
</feature>
<keyword evidence="10 14" id="KW-1133">Transmembrane helix</keyword>
<dbReference type="OrthoDB" id="4769at2759"/>
<evidence type="ECO:0000313" key="16">
    <source>
        <dbReference type="Proteomes" id="UP001152799"/>
    </source>
</evidence>
<dbReference type="GO" id="GO:0005789">
    <property type="term" value="C:endoplasmic reticulum membrane"/>
    <property type="evidence" value="ECO:0007669"/>
    <property type="project" value="UniProtKB-SubCell"/>
</dbReference>
<feature type="transmembrane region" description="Helical" evidence="14">
    <location>
        <begin position="271"/>
        <end position="292"/>
    </location>
</feature>
<feature type="transmembrane region" description="Helical" evidence="14">
    <location>
        <begin position="153"/>
        <end position="178"/>
    </location>
</feature>
<keyword evidence="16" id="KW-1185">Reference proteome</keyword>
<sequence length="455" mass="53355">MGLPNLFPAIGFAFYAVVSKLLFDQIYLTSNMIVDEEFHMPLGQRYCRYRFREWDPKVTTLPGLYLSSTLLLGPLGLCSKYWLRATSLIFSGINLVLLYMLVSKTVKGQWQKVITTLAIAFLPPLYFLAHVYYTDVVSLTTILLLISFHERRYHYFAALAGFASIICRQTNVVFVGIYGGTYVLREIYGFWAKHTEPYVKAGRFPLKDMKPFIKDFLKDPMRILRHTTPKFWVDSACYISVLVFFITFVFLNGGIVVGDKSAHTVSINIPQIFYFSVFCMIFAWPFFVCEIFNFFDFVTRQKLVICLSMVVALLIVHFNTVVHPYLLADNRHFIFYVWNRFYGKYPWFKYSMVPIYVFALYVVIKTIWDKSDISFSILFFVGVGTLLASQSLLELRYFLLPYIIFRLKVKNKDQPNFNVGLEFFTHILLNMSAFKIFFTRPVYWQGYNDIQRIIW</sequence>
<evidence type="ECO:0000256" key="8">
    <source>
        <dbReference type="ARBA" id="ARBA00022692"/>
    </source>
</evidence>
<dbReference type="PIRSF" id="PIRSF028810">
    <property type="entry name" value="Alpha1_2_glucosyltferase_Alg10"/>
    <property type="match status" value="1"/>
</dbReference>
<dbReference type="EMBL" id="OU892277">
    <property type="protein sequence ID" value="CAG9759807.1"/>
    <property type="molecule type" value="Genomic_DNA"/>
</dbReference>
<comment type="caution">
    <text evidence="14">Lacks conserved residue(s) required for the propagation of feature annotation.</text>
</comment>
<evidence type="ECO:0000256" key="13">
    <source>
        <dbReference type="ARBA" id="ARBA00048064"/>
    </source>
</evidence>
<evidence type="ECO:0000256" key="11">
    <source>
        <dbReference type="ARBA" id="ARBA00023136"/>
    </source>
</evidence>
<dbReference type="Proteomes" id="UP001152799">
    <property type="component" value="Chromosome 1"/>
</dbReference>
<evidence type="ECO:0000256" key="4">
    <source>
        <dbReference type="ARBA" id="ARBA00011967"/>
    </source>
</evidence>
<evidence type="ECO:0000256" key="9">
    <source>
        <dbReference type="ARBA" id="ARBA00022824"/>
    </source>
</evidence>
<feature type="transmembrane region" description="Helical" evidence="14">
    <location>
        <begin position="304"/>
        <end position="327"/>
    </location>
</feature>
<dbReference type="InterPro" id="IPR016900">
    <property type="entry name" value="Alg10"/>
</dbReference>
<keyword evidence="9" id="KW-0256">Endoplasmic reticulum</keyword>
<dbReference type="PANTHER" id="PTHR12989:SF10">
    <property type="entry name" value="DOL-P-GLC:GLC(2)MAN(9)GLCNAC(2)-PP-DOL ALPHA-1,2-GLUCOSYLTRANSFERASE-RELATED"/>
    <property type="match status" value="1"/>
</dbReference>
<evidence type="ECO:0000313" key="15">
    <source>
        <dbReference type="EMBL" id="CAG9759807.1"/>
    </source>
</evidence>
<evidence type="ECO:0000256" key="3">
    <source>
        <dbReference type="ARBA" id="ARBA00010600"/>
    </source>
</evidence>
<feature type="transmembrane region" description="Helical" evidence="14">
    <location>
        <begin position="347"/>
        <end position="364"/>
    </location>
</feature>
<keyword evidence="8 14" id="KW-0812">Transmembrane</keyword>